<sequence length="199" mass="23497">MDIEFEAKFLNINKENTRTVLKNAGAKLLKPEFLQKRVTFNLPKGHEVKGTWVRVRNETDKITMSLKIISGEKIEYQKEITLKVDNFEKVVEFLKGVGCEEKSYQENKRELWLLDDVEITIDEWPFIEPFVELEGKSEEEVRKVSEMLGFNWKEAVFGSTHLITSRKYNIPEEILNDQIPRIVFNEENPYLAWKKKNNQ</sequence>
<reference evidence="2 3" key="1">
    <citation type="journal article" date="2016" name="Nat. Commun.">
        <title>Thousands of microbial genomes shed light on interconnected biogeochemical processes in an aquifer system.</title>
        <authorList>
            <person name="Anantharaman K."/>
            <person name="Brown C.T."/>
            <person name="Hug L.A."/>
            <person name="Sharon I."/>
            <person name="Castelle C.J."/>
            <person name="Probst A.J."/>
            <person name="Thomas B.C."/>
            <person name="Singh A."/>
            <person name="Wilkins M.J."/>
            <person name="Karaoz U."/>
            <person name="Brodie E.L."/>
            <person name="Williams K.H."/>
            <person name="Hubbard S.S."/>
            <person name="Banfield J.F."/>
        </authorList>
    </citation>
    <scope>NUCLEOTIDE SEQUENCE [LARGE SCALE GENOMIC DNA]</scope>
</reference>
<dbReference type="InterPro" id="IPR033469">
    <property type="entry name" value="CYTH-like_dom_sf"/>
</dbReference>
<organism evidence="2 3">
    <name type="scientific">Candidatus Woesebacteria bacterium RIFCSPLOWO2_01_FULL_39_25</name>
    <dbReference type="NCBI Taxonomy" id="1802521"/>
    <lineage>
        <taxon>Bacteria</taxon>
        <taxon>Candidatus Woeseibacteriota</taxon>
    </lineage>
</organism>
<proteinExistence type="predicted"/>
<dbReference type="Proteomes" id="UP000176725">
    <property type="component" value="Unassembled WGS sequence"/>
</dbReference>
<dbReference type="Gene3D" id="2.40.320.10">
    <property type="entry name" value="Hypothetical Protein Pfu-838710-001"/>
    <property type="match status" value="1"/>
</dbReference>
<dbReference type="STRING" id="1802521.A2893_04235"/>
<comment type="caution">
    <text evidence="2">The sequence shown here is derived from an EMBL/GenBank/DDBJ whole genome shotgun (WGS) entry which is preliminary data.</text>
</comment>
<dbReference type="SUPFAM" id="SSF55154">
    <property type="entry name" value="CYTH-like phosphatases"/>
    <property type="match status" value="1"/>
</dbReference>
<dbReference type="PROSITE" id="PS51707">
    <property type="entry name" value="CYTH"/>
    <property type="match status" value="1"/>
</dbReference>
<dbReference type="EMBL" id="MGHH01000007">
    <property type="protein sequence ID" value="OGM64833.1"/>
    <property type="molecule type" value="Genomic_DNA"/>
</dbReference>
<dbReference type="AlphaFoldDB" id="A0A1F8BLB5"/>
<dbReference type="InterPro" id="IPR023577">
    <property type="entry name" value="CYTH_domain"/>
</dbReference>
<feature type="domain" description="CYTH" evidence="1">
    <location>
        <begin position="2"/>
        <end position="174"/>
    </location>
</feature>
<evidence type="ECO:0000259" key="1">
    <source>
        <dbReference type="PROSITE" id="PS51707"/>
    </source>
</evidence>
<dbReference type="Pfam" id="PF01928">
    <property type="entry name" value="CYTH"/>
    <property type="match status" value="1"/>
</dbReference>
<gene>
    <name evidence="2" type="ORF">A2893_04235</name>
</gene>
<protein>
    <recommendedName>
        <fullName evidence="1">CYTH domain-containing protein</fullName>
    </recommendedName>
</protein>
<evidence type="ECO:0000313" key="3">
    <source>
        <dbReference type="Proteomes" id="UP000176725"/>
    </source>
</evidence>
<name>A0A1F8BLB5_9BACT</name>
<accession>A0A1F8BLB5</accession>
<evidence type="ECO:0000313" key="2">
    <source>
        <dbReference type="EMBL" id="OGM64833.1"/>
    </source>
</evidence>